<proteinExistence type="predicted"/>
<dbReference type="AlphaFoldDB" id="A0A9W7CHP6"/>
<sequence>MEDAMNIQESGANPNSNSQDPNCSYEGDEGDKEETVASQVEDLNKNVTAQTAQIEQMKLAAELSKATVGKAESFWEEDEDKIEVMEDEVRKSEEKLKEAESALRTEKESVVELTNSVSETESKLASTEEALEKETARCKKMQTKLEAANAKIVELKADHANKLNEISKKLFSALGIHITADPSDSDSEESQPSLGVGDLVKVKDTLGLEDRTGNHLQCGKRLYVERVTPKKGLVNVSLEKRGDPLLIRAKDPSLFELVKQAVAQTPTHWLDLNQPFPMASKFLGPKFTFTDESLREVPVQSEGGEVTWNGIEYIDREDFENKILAEWRKAFKGNSAMESSSYKTNRLKAETQWAFDECVKIKNKDVIDFETTEPKFRMDRHGNVVAFGGNGSITKFDVDHIFPWSRGGLTVRENLEALHSRVNSVVKNDKFLQELSKEELETGLREEQIISLFEYIKGKKAFERRREGLRPTWGGRNAQKYRDKAISWLTSTAGKDEELSAHLHTQKKTISTIGKTEDGKYSGEKIFNFLEDWFEKGGAEKAAEKKAAEKKAAEKKAAEKAAEKAEKAKKAKKARKISKKPKMGGKSSKTDKPPVAPKAAETTTPPPAPKKKGDYVQGDYVKSIYGHGIVDEVRSDGTVCFVLDNWFLANNSRVKCYLNPAAVDHDETHTPSPEAVALSQEAKNLMGTFSEGDRVLTPFGKGVITEKRSSDLVVTPFTETWMLANNCRPKYFLHPNQCTLDPVDSPILGGEAVTTPFGSGYVLSRRQNDGQFIIESDPANWALANGSLARMYLDPALVSRTAPSTGDRVLTPFGKGVVVEKRATDLVVKLHESTWVLAYGQKPTLYLDPAIVKKDPVDSPVVGGETVKTQFGPGVVLSQRQNGGQFIIESHVWKLASGCLPRCFLDPALVKRETDFSVGQRVLTQFGKGVVAEKRANDYVVVLHTSTWVLAYGQKPTLYLAPNMLKPDPTFSPIVGSEKVTTPFGEGIVLSTDPTSKQLIVESTKWLLANDSLPRFFLDPTLVTRFDAQELKTGETYNTSFGPAVLTSLFQDKVIMQPKTWELAYKQIPRFYLNKEAVNDSWVVV</sequence>
<feature type="region of interest" description="Disordered" evidence="2">
    <location>
        <begin position="1"/>
        <end position="44"/>
    </location>
</feature>
<keyword evidence="1" id="KW-0175">Coiled coil</keyword>
<dbReference type="Proteomes" id="UP001165122">
    <property type="component" value="Unassembled WGS sequence"/>
</dbReference>
<comment type="caution">
    <text evidence="3">The sequence shown here is derived from an EMBL/GenBank/DDBJ whole genome shotgun (WGS) entry which is preliminary data.</text>
</comment>
<reference evidence="4" key="1">
    <citation type="journal article" date="2023" name="Commun. Biol.">
        <title>Genome analysis of Parmales, the sister group of diatoms, reveals the evolutionary specialization of diatoms from phago-mixotrophs to photoautotrophs.</title>
        <authorList>
            <person name="Ban H."/>
            <person name="Sato S."/>
            <person name="Yoshikawa S."/>
            <person name="Yamada K."/>
            <person name="Nakamura Y."/>
            <person name="Ichinomiya M."/>
            <person name="Sato N."/>
            <person name="Blanc-Mathieu R."/>
            <person name="Endo H."/>
            <person name="Kuwata A."/>
            <person name="Ogata H."/>
        </authorList>
    </citation>
    <scope>NUCLEOTIDE SEQUENCE [LARGE SCALE GENOMIC DNA]</scope>
    <source>
        <strain evidence="4">NIES 3700</strain>
    </source>
</reference>
<dbReference type="EMBL" id="BRXW01000078">
    <property type="protein sequence ID" value="GMI04801.1"/>
    <property type="molecule type" value="Genomic_DNA"/>
</dbReference>
<evidence type="ECO:0000256" key="1">
    <source>
        <dbReference type="ARBA" id="ARBA00023054"/>
    </source>
</evidence>
<organism evidence="3 4">
    <name type="scientific">Triparma laevis f. longispina</name>
    <dbReference type="NCBI Taxonomy" id="1714387"/>
    <lineage>
        <taxon>Eukaryota</taxon>
        <taxon>Sar</taxon>
        <taxon>Stramenopiles</taxon>
        <taxon>Ochrophyta</taxon>
        <taxon>Bolidophyceae</taxon>
        <taxon>Parmales</taxon>
        <taxon>Triparmaceae</taxon>
        <taxon>Triparma</taxon>
    </lineage>
</organism>
<evidence type="ECO:0000313" key="4">
    <source>
        <dbReference type="Proteomes" id="UP001165122"/>
    </source>
</evidence>
<dbReference type="InterPro" id="IPR003615">
    <property type="entry name" value="HNH_nuc"/>
</dbReference>
<accession>A0A9W7CHP6</accession>
<keyword evidence="4" id="KW-1185">Reference proteome</keyword>
<feature type="region of interest" description="Disordered" evidence="2">
    <location>
        <begin position="560"/>
        <end position="615"/>
    </location>
</feature>
<feature type="compositionally biased region" description="Polar residues" evidence="2">
    <location>
        <begin position="7"/>
        <end position="22"/>
    </location>
</feature>
<dbReference type="OrthoDB" id="433738at2759"/>
<gene>
    <name evidence="3" type="ORF">TrLO_g67</name>
</gene>
<evidence type="ECO:0000313" key="3">
    <source>
        <dbReference type="EMBL" id="GMI04801.1"/>
    </source>
</evidence>
<dbReference type="Gene3D" id="1.10.30.50">
    <property type="match status" value="1"/>
</dbReference>
<name>A0A9W7CHP6_9STRA</name>
<evidence type="ECO:0000256" key="2">
    <source>
        <dbReference type="SAM" id="MobiDB-lite"/>
    </source>
</evidence>
<protein>
    <submittedName>
        <fullName evidence="3">Uncharacterized protein</fullName>
    </submittedName>
</protein>
<dbReference type="PANTHER" id="PTHR23160">
    <property type="entry name" value="SYNAPTONEMAL COMPLEX PROTEIN-RELATED"/>
    <property type="match status" value="1"/>
</dbReference>
<dbReference type="PANTHER" id="PTHR23160:SF19">
    <property type="entry name" value="MYOSIN HEAVY CHAIN-RELATED PROTEIN"/>
    <property type="match status" value="1"/>
</dbReference>
<feature type="compositionally biased region" description="Basic residues" evidence="2">
    <location>
        <begin position="569"/>
        <end position="583"/>
    </location>
</feature>
<dbReference type="CDD" id="cd00085">
    <property type="entry name" value="HNHc"/>
    <property type="match status" value="1"/>
</dbReference>